<dbReference type="SUPFAM" id="SSF52218">
    <property type="entry name" value="Flavoproteins"/>
    <property type="match status" value="1"/>
</dbReference>
<evidence type="ECO:0000256" key="6">
    <source>
        <dbReference type="HAMAP-Rule" id="MF_01216"/>
    </source>
</evidence>
<evidence type="ECO:0000313" key="9">
    <source>
        <dbReference type="Proteomes" id="UP001597337"/>
    </source>
</evidence>
<comment type="function">
    <text evidence="6">Quinone reductase that provides resistance to thiol-specific stress caused by electrophilic quinones.</text>
</comment>
<dbReference type="EC" id="1.6.5.-" evidence="6"/>
<evidence type="ECO:0000256" key="1">
    <source>
        <dbReference type="ARBA" id="ARBA00022630"/>
    </source>
</evidence>
<dbReference type="Proteomes" id="UP001597337">
    <property type="component" value="Unassembled WGS sequence"/>
</dbReference>
<evidence type="ECO:0000256" key="2">
    <source>
        <dbReference type="ARBA" id="ARBA00022643"/>
    </source>
</evidence>
<evidence type="ECO:0000256" key="3">
    <source>
        <dbReference type="ARBA" id="ARBA00023002"/>
    </source>
</evidence>
<dbReference type="HAMAP" id="MF_01216">
    <property type="entry name" value="Azoreductase_type1"/>
    <property type="match status" value="1"/>
</dbReference>
<comment type="caution">
    <text evidence="8">The sequence shown here is derived from an EMBL/GenBank/DDBJ whole genome shotgun (WGS) entry which is preliminary data.</text>
</comment>
<keyword evidence="2 6" id="KW-0288">FMN</keyword>
<organism evidence="8 9">
    <name type="scientific">Thiorhodococcus fuscus</name>
    <dbReference type="NCBI Taxonomy" id="527200"/>
    <lineage>
        <taxon>Bacteria</taxon>
        <taxon>Pseudomonadati</taxon>
        <taxon>Pseudomonadota</taxon>
        <taxon>Gammaproteobacteria</taxon>
        <taxon>Chromatiales</taxon>
        <taxon>Chromatiaceae</taxon>
        <taxon>Thiorhodococcus</taxon>
    </lineage>
</organism>
<reference evidence="9" key="1">
    <citation type="journal article" date="2019" name="Int. J. Syst. Evol. Microbiol.">
        <title>The Global Catalogue of Microorganisms (GCM) 10K type strain sequencing project: providing services to taxonomists for standard genome sequencing and annotation.</title>
        <authorList>
            <consortium name="The Broad Institute Genomics Platform"/>
            <consortium name="The Broad Institute Genome Sequencing Center for Infectious Disease"/>
            <person name="Wu L."/>
            <person name="Ma J."/>
        </authorList>
    </citation>
    <scope>NUCLEOTIDE SEQUENCE [LARGE SCALE GENOMIC DNA]</scope>
    <source>
        <strain evidence="9">KACC 12597</strain>
    </source>
</reference>
<proteinExistence type="inferred from homology"/>
<sequence>MKRILHIDSSLFSGDGVSSTLAGEYVARLLEQNPQWRVTHRDLGRNPIAHLDATRLTAIMTPEADRTAEQRTIAEEADTLIREVQEADLLVLGVPMYNFAIPSVLKAWFDHIARAGVTFRYTAEGAVGLLEGKRAVILASRGGLHRGQPSDTQTDYLATMLGFLGIRDVEFVYAEGLNLDEGSREQAITSARDAIEQLLAA</sequence>
<dbReference type="Pfam" id="PF02525">
    <property type="entry name" value="Flavodoxin_2"/>
    <property type="match status" value="1"/>
</dbReference>
<dbReference type="InterPro" id="IPR023048">
    <property type="entry name" value="NADH:quinone_OxRdtase_FMN_depd"/>
</dbReference>
<comment type="function">
    <text evidence="6">Also exhibits azoreductase activity. Catalyzes the reductive cleavage of the azo bond in aromatic azo compounds to the corresponding amines.</text>
</comment>
<evidence type="ECO:0000313" key="8">
    <source>
        <dbReference type="EMBL" id="MFD2113441.1"/>
    </source>
</evidence>
<gene>
    <name evidence="6" type="primary">azoR</name>
    <name evidence="8" type="ORF">ACFSJC_16450</name>
</gene>
<evidence type="ECO:0000256" key="4">
    <source>
        <dbReference type="ARBA" id="ARBA00023027"/>
    </source>
</evidence>
<accession>A0ABW4YCW0</accession>
<protein>
    <recommendedName>
        <fullName evidence="6">FMN dependent NADH:quinone oxidoreductase</fullName>
        <ecNumber evidence="6">1.6.5.-</ecNumber>
    </recommendedName>
    <alternativeName>
        <fullName evidence="6">Azo-dye reductase</fullName>
    </alternativeName>
    <alternativeName>
        <fullName evidence="6">FMN-dependent NADH-azo compound oxidoreductase</fullName>
    </alternativeName>
    <alternativeName>
        <fullName evidence="6">FMN-dependent NADH-azoreductase</fullName>
        <ecNumber evidence="6">1.7.1.17</ecNumber>
    </alternativeName>
</protein>
<comment type="cofactor">
    <cofactor evidence="6">
        <name>FMN</name>
        <dbReference type="ChEBI" id="CHEBI:58210"/>
    </cofactor>
    <text evidence="6">Binds 1 FMN per subunit.</text>
</comment>
<feature type="binding site" evidence="6">
    <location>
        <position position="10"/>
    </location>
    <ligand>
        <name>FMN</name>
        <dbReference type="ChEBI" id="CHEBI:58210"/>
    </ligand>
</feature>
<dbReference type="PANTHER" id="PTHR43741">
    <property type="entry name" value="FMN-DEPENDENT NADH-AZOREDUCTASE 1"/>
    <property type="match status" value="1"/>
</dbReference>
<comment type="subunit">
    <text evidence="6">Homodimer.</text>
</comment>
<evidence type="ECO:0000259" key="7">
    <source>
        <dbReference type="Pfam" id="PF02525"/>
    </source>
</evidence>
<keyword evidence="4 6" id="KW-0520">NAD</keyword>
<comment type="catalytic activity">
    <reaction evidence="5">
        <text>N,N-dimethyl-1,4-phenylenediamine + anthranilate + 2 NAD(+) = 2-(4-dimethylaminophenyl)diazenylbenzoate + 2 NADH + 2 H(+)</text>
        <dbReference type="Rhea" id="RHEA:55872"/>
        <dbReference type="ChEBI" id="CHEBI:15378"/>
        <dbReference type="ChEBI" id="CHEBI:15783"/>
        <dbReference type="ChEBI" id="CHEBI:16567"/>
        <dbReference type="ChEBI" id="CHEBI:57540"/>
        <dbReference type="ChEBI" id="CHEBI:57945"/>
        <dbReference type="ChEBI" id="CHEBI:71579"/>
        <dbReference type="EC" id="1.7.1.17"/>
    </reaction>
    <physiologicalReaction direction="right-to-left" evidence="5">
        <dbReference type="Rhea" id="RHEA:55874"/>
    </physiologicalReaction>
</comment>
<dbReference type="EMBL" id="JBHUHX010000051">
    <property type="protein sequence ID" value="MFD2113441.1"/>
    <property type="molecule type" value="Genomic_DNA"/>
</dbReference>
<comment type="caution">
    <text evidence="6">Lacks conserved residue(s) required for the propagation of feature annotation.</text>
</comment>
<dbReference type="InterPro" id="IPR050104">
    <property type="entry name" value="FMN-dep_NADH:Q_OxRdtase_AzoR1"/>
</dbReference>
<dbReference type="InterPro" id="IPR029039">
    <property type="entry name" value="Flavoprotein-like_sf"/>
</dbReference>
<feature type="domain" description="Flavodoxin-like fold" evidence="7">
    <location>
        <begin position="2"/>
        <end position="198"/>
    </location>
</feature>
<comment type="catalytic activity">
    <reaction evidence="6">
        <text>2 a quinone + NADH + H(+) = 2 a 1,4-benzosemiquinone + NAD(+)</text>
        <dbReference type="Rhea" id="RHEA:65952"/>
        <dbReference type="ChEBI" id="CHEBI:15378"/>
        <dbReference type="ChEBI" id="CHEBI:57540"/>
        <dbReference type="ChEBI" id="CHEBI:57945"/>
        <dbReference type="ChEBI" id="CHEBI:132124"/>
        <dbReference type="ChEBI" id="CHEBI:134225"/>
    </reaction>
</comment>
<keyword evidence="3 6" id="KW-0560">Oxidoreductase</keyword>
<dbReference type="EC" id="1.7.1.17" evidence="6"/>
<keyword evidence="1 6" id="KW-0285">Flavoprotein</keyword>
<feature type="binding site" evidence="6">
    <location>
        <begin position="140"/>
        <end position="143"/>
    </location>
    <ligand>
        <name>FMN</name>
        <dbReference type="ChEBI" id="CHEBI:58210"/>
    </ligand>
</feature>
<dbReference type="PANTHER" id="PTHR43741:SF2">
    <property type="entry name" value="FMN-DEPENDENT NADH:QUINONE OXIDOREDUCTASE"/>
    <property type="match status" value="1"/>
</dbReference>
<keyword evidence="9" id="KW-1185">Reference proteome</keyword>
<dbReference type="RefSeq" id="WP_386028285.1">
    <property type="nucleotide sequence ID" value="NZ_JBHUHX010000051.1"/>
</dbReference>
<feature type="binding site" evidence="6">
    <location>
        <begin position="96"/>
        <end position="99"/>
    </location>
    <ligand>
        <name>FMN</name>
        <dbReference type="ChEBI" id="CHEBI:58210"/>
    </ligand>
</feature>
<evidence type="ECO:0000256" key="5">
    <source>
        <dbReference type="ARBA" id="ARBA00048542"/>
    </source>
</evidence>
<dbReference type="InterPro" id="IPR003680">
    <property type="entry name" value="Flavodoxin_fold"/>
</dbReference>
<comment type="similarity">
    <text evidence="6">Belongs to the azoreductase type 1 family.</text>
</comment>
<dbReference type="Gene3D" id="3.40.50.360">
    <property type="match status" value="1"/>
</dbReference>
<name>A0ABW4YCW0_9GAMM</name>